<dbReference type="AlphaFoldDB" id="A0AAX3EPU0"/>
<evidence type="ECO:0000313" key="2">
    <source>
        <dbReference type="EMBL" id="UYV99930.1"/>
    </source>
</evidence>
<organism evidence="2 3">
    <name type="scientific">Paenarthrobacter ureafaciens</name>
    <dbReference type="NCBI Taxonomy" id="37931"/>
    <lineage>
        <taxon>Bacteria</taxon>
        <taxon>Bacillati</taxon>
        <taxon>Actinomycetota</taxon>
        <taxon>Actinomycetes</taxon>
        <taxon>Micrococcales</taxon>
        <taxon>Micrococcaceae</taxon>
        <taxon>Paenarthrobacter</taxon>
    </lineage>
</organism>
<proteinExistence type="predicted"/>
<keyword evidence="3" id="KW-1185">Reference proteome</keyword>
<evidence type="ECO:0008006" key="4">
    <source>
        <dbReference type="Google" id="ProtNLM"/>
    </source>
</evidence>
<dbReference type="Proteomes" id="UP001163293">
    <property type="component" value="Plasmid unnamed1"/>
</dbReference>
<geneLocation type="plasmid" evidence="2 3">
    <name>unnamed1</name>
</geneLocation>
<name>A0AAX3EPU0_PAEUR</name>
<keyword evidence="1" id="KW-0732">Signal</keyword>
<keyword evidence="2" id="KW-0614">Plasmid</keyword>
<evidence type="ECO:0000256" key="1">
    <source>
        <dbReference type="SAM" id="SignalP"/>
    </source>
</evidence>
<reference evidence="2" key="1">
    <citation type="submission" date="2022-07" db="EMBL/GenBank/DDBJ databases">
        <authorList>
            <person name="Wu T."/>
        </authorList>
    </citation>
    <scope>NUCLEOTIDE SEQUENCE</scope>
    <source>
        <strain evidence="2">SD-1</strain>
        <plasmid evidence="2">unnamed1</plasmid>
    </source>
</reference>
<dbReference type="EMBL" id="CP101186">
    <property type="protein sequence ID" value="UYV99930.1"/>
    <property type="molecule type" value="Genomic_DNA"/>
</dbReference>
<sequence>MSFRSSAMTHALRWVAFAGIVLFLAGCTQQPSVETADIPSWEATALPATATIVAEGSGKILDTQPVVTSQNVPEGSYTLTLACDGGGKAFLTARVGDGESVRLGAACFGARESTNFDVPVAGPLEITASSVDAPVLYAYHLTPRT</sequence>
<protein>
    <recommendedName>
        <fullName evidence="4">Lipoprotein</fullName>
    </recommendedName>
</protein>
<evidence type="ECO:0000313" key="3">
    <source>
        <dbReference type="Proteomes" id="UP001163293"/>
    </source>
</evidence>
<dbReference type="RefSeq" id="WP_168529339.1">
    <property type="nucleotide sequence ID" value="NZ_CP101181.1"/>
</dbReference>
<dbReference type="PROSITE" id="PS51257">
    <property type="entry name" value="PROKAR_LIPOPROTEIN"/>
    <property type="match status" value="1"/>
</dbReference>
<accession>A0AAX3EPU0</accession>
<feature type="chain" id="PRO_5043937465" description="Lipoprotein" evidence="1">
    <location>
        <begin position="19"/>
        <end position="145"/>
    </location>
</feature>
<gene>
    <name evidence="2" type="ORF">NL394_22635</name>
</gene>
<feature type="signal peptide" evidence="1">
    <location>
        <begin position="1"/>
        <end position="18"/>
    </location>
</feature>